<keyword evidence="2" id="KW-0614">Plasmid</keyword>
<sequence length="122" mass="13002">MVKTLSAVRPGSRPNAVRGADDAAPAGVVVALRPDHRPSDHRHSDHRQRATVLAATTGGRGPRMDMLTITHSRGMTEDRGAELIHIDGPYADVLAYIADSPECVVCFDTLHGGMARAQLSVP</sequence>
<feature type="region of interest" description="Disordered" evidence="1">
    <location>
        <begin position="1"/>
        <end position="22"/>
    </location>
</feature>
<organism evidence="2 3">
    <name type="scientific">Azospirillum brasilense</name>
    <dbReference type="NCBI Taxonomy" id="192"/>
    <lineage>
        <taxon>Bacteria</taxon>
        <taxon>Pseudomonadati</taxon>
        <taxon>Pseudomonadota</taxon>
        <taxon>Alphaproteobacteria</taxon>
        <taxon>Rhodospirillales</taxon>
        <taxon>Azospirillaceae</taxon>
        <taxon>Azospirillum</taxon>
    </lineage>
</organism>
<accession>A0A235HBH7</accession>
<protein>
    <submittedName>
        <fullName evidence="2">Uncharacterized protein</fullName>
    </submittedName>
</protein>
<dbReference type="RefSeq" id="WP_094304633.1">
    <property type="nucleotide sequence ID" value="NZ_NOWT01000016.1"/>
</dbReference>
<reference evidence="2 3" key="1">
    <citation type="submission" date="2017-07" db="EMBL/GenBank/DDBJ databases">
        <title>Whole genome sequence of Azospirillum brasilense 2A1, a potential biofertilizer strain.</title>
        <authorList>
            <person name="Fontana C.A."/>
            <person name="Toffoli L.M."/>
            <person name="Salazar S.M."/>
            <person name="Puglisi E."/>
            <person name="Pedraza R."/>
            <person name="Bassi D."/>
            <person name="Cocconcelli P.S."/>
        </authorList>
    </citation>
    <scope>NUCLEOTIDE SEQUENCE [LARGE SCALE GENOMIC DNA]</scope>
    <source>
        <strain evidence="2 3">2A1</strain>
        <plasmid evidence="2">unnamed</plasmid>
    </source>
</reference>
<feature type="region of interest" description="Disordered" evidence="1">
    <location>
        <begin position="35"/>
        <end position="65"/>
    </location>
</feature>
<evidence type="ECO:0000313" key="2">
    <source>
        <dbReference type="EMBL" id="OYD83082.1"/>
    </source>
</evidence>
<dbReference type="Proteomes" id="UP000215367">
    <property type="component" value="Unassembled WGS sequence"/>
</dbReference>
<dbReference type="EMBL" id="NOWT01000016">
    <property type="protein sequence ID" value="OYD83082.1"/>
    <property type="molecule type" value="Genomic_DNA"/>
</dbReference>
<evidence type="ECO:0000313" key="3">
    <source>
        <dbReference type="Proteomes" id="UP000215367"/>
    </source>
</evidence>
<dbReference type="AlphaFoldDB" id="A0A235HBH7"/>
<comment type="caution">
    <text evidence="2">The sequence shown here is derived from an EMBL/GenBank/DDBJ whole genome shotgun (WGS) entry which is preliminary data.</text>
</comment>
<evidence type="ECO:0000256" key="1">
    <source>
        <dbReference type="SAM" id="MobiDB-lite"/>
    </source>
</evidence>
<gene>
    <name evidence="2" type="ORF">CHT98_16880</name>
</gene>
<geneLocation type="plasmid" evidence="2">
    <name>unnamed</name>
</geneLocation>
<name>A0A235HBH7_AZOBR</name>
<proteinExistence type="predicted"/>